<dbReference type="FunFam" id="1.10.287.950:FF:000001">
    <property type="entry name" value="Methyl-accepting chemotaxis sensory transducer"/>
    <property type="match status" value="1"/>
</dbReference>
<evidence type="ECO:0000256" key="5">
    <source>
        <dbReference type="ARBA" id="ARBA00022519"/>
    </source>
</evidence>
<dbReference type="InterPro" id="IPR035965">
    <property type="entry name" value="PAS-like_dom_sf"/>
</dbReference>
<evidence type="ECO:0000256" key="2">
    <source>
        <dbReference type="ARBA" id="ARBA00022475"/>
    </source>
</evidence>
<dbReference type="FunFam" id="3.30.450.20:FF:000046">
    <property type="entry name" value="Aerotaxis sensor receptor"/>
    <property type="match status" value="1"/>
</dbReference>
<keyword evidence="5" id="KW-0997">Cell inner membrane</keyword>
<evidence type="ECO:0000256" key="12">
    <source>
        <dbReference type="SAM" id="Coils"/>
    </source>
</evidence>
<comment type="similarity">
    <text evidence="10">Belongs to the methyl-accepting chemotaxis (MCP) protein family.</text>
</comment>
<dbReference type="SUPFAM" id="SSF58104">
    <property type="entry name" value="Methyl-accepting chemotaxis protein (MCP) signaling domain"/>
    <property type="match status" value="1"/>
</dbReference>
<dbReference type="GO" id="GO:0007165">
    <property type="term" value="P:signal transduction"/>
    <property type="evidence" value="ECO:0007669"/>
    <property type="project" value="UniProtKB-KW"/>
</dbReference>
<evidence type="ECO:0000256" key="4">
    <source>
        <dbReference type="ARBA" id="ARBA00022500"/>
    </source>
</evidence>
<evidence type="ECO:0000313" key="18">
    <source>
        <dbReference type="Proteomes" id="UP000000770"/>
    </source>
</evidence>
<feature type="transmembrane region" description="Helical" evidence="14">
    <location>
        <begin position="170"/>
        <end position="187"/>
    </location>
</feature>
<evidence type="ECO:0000256" key="3">
    <source>
        <dbReference type="ARBA" id="ARBA00022481"/>
    </source>
</evidence>
<dbReference type="AlphaFoldDB" id="A9KYD1"/>
<dbReference type="GO" id="GO:0052131">
    <property type="term" value="P:positive aerotaxis"/>
    <property type="evidence" value="ECO:0007669"/>
    <property type="project" value="UniProtKB-ARBA"/>
</dbReference>
<dbReference type="Gene3D" id="3.30.450.20">
    <property type="entry name" value="PAS domain"/>
    <property type="match status" value="1"/>
</dbReference>
<feature type="domain" description="Methyl-accepting transducer" evidence="15">
    <location>
        <begin position="262"/>
        <end position="498"/>
    </location>
</feature>
<dbReference type="SUPFAM" id="SSF55785">
    <property type="entry name" value="PYP-like sensor domain (PAS domain)"/>
    <property type="match status" value="1"/>
</dbReference>
<feature type="coiled-coil region" evidence="12">
    <location>
        <begin position="340"/>
        <end position="377"/>
    </location>
</feature>
<dbReference type="SMART" id="SM00283">
    <property type="entry name" value="MA"/>
    <property type="match status" value="1"/>
</dbReference>
<dbReference type="InterPro" id="IPR004089">
    <property type="entry name" value="MCPsignal_dom"/>
</dbReference>
<keyword evidence="8 14" id="KW-0472">Membrane</keyword>
<dbReference type="Pfam" id="PF00015">
    <property type="entry name" value="MCPsignal"/>
    <property type="match status" value="1"/>
</dbReference>
<keyword evidence="3" id="KW-0488">Methylation</keyword>
<evidence type="ECO:0000313" key="17">
    <source>
        <dbReference type="EMBL" id="ABX50402.1"/>
    </source>
</evidence>
<dbReference type="KEGG" id="sbn:Sbal195_3240"/>
<keyword evidence="6 14" id="KW-0812">Transmembrane</keyword>
<keyword evidence="9 11" id="KW-0807">Transducer</keyword>
<evidence type="ECO:0000256" key="13">
    <source>
        <dbReference type="SAM" id="MobiDB-lite"/>
    </source>
</evidence>
<feature type="region of interest" description="Disordered" evidence="13">
    <location>
        <begin position="1"/>
        <end position="31"/>
    </location>
</feature>
<accession>A9KYD1</accession>
<evidence type="ECO:0000256" key="7">
    <source>
        <dbReference type="ARBA" id="ARBA00022989"/>
    </source>
</evidence>
<keyword evidence="12" id="KW-0175">Coiled coil</keyword>
<dbReference type="Pfam" id="PF08447">
    <property type="entry name" value="PAS_3"/>
    <property type="match status" value="1"/>
</dbReference>
<dbReference type="InterPro" id="IPR004090">
    <property type="entry name" value="Chemotax_Me-accpt_rcpt"/>
</dbReference>
<gene>
    <name evidence="17" type="ordered locus">Sbal195_3240</name>
</gene>
<dbReference type="PROSITE" id="PS50111">
    <property type="entry name" value="CHEMOTAXIS_TRANSDUC_2"/>
    <property type="match status" value="1"/>
</dbReference>
<reference evidence="17 18" key="1">
    <citation type="submission" date="2007-11" db="EMBL/GenBank/DDBJ databases">
        <title>Complete sequence of chromosome of Shewanella baltica OS195.</title>
        <authorList>
            <consortium name="US DOE Joint Genome Institute"/>
            <person name="Copeland A."/>
            <person name="Lucas S."/>
            <person name="Lapidus A."/>
            <person name="Barry K."/>
            <person name="Glavina del Rio T."/>
            <person name="Dalin E."/>
            <person name="Tice H."/>
            <person name="Pitluck S."/>
            <person name="Chain P."/>
            <person name="Malfatti S."/>
            <person name="Shin M."/>
            <person name="Vergez L."/>
            <person name="Schmutz J."/>
            <person name="Larimer F."/>
            <person name="Land M."/>
            <person name="Hauser L."/>
            <person name="Kyrpides N."/>
            <person name="Kim E."/>
            <person name="Brettar I."/>
            <person name="Rodrigues J."/>
            <person name="Konstantinidis K."/>
            <person name="Klappenbach J."/>
            <person name="Hofle M."/>
            <person name="Tiedje J."/>
            <person name="Richardson P."/>
        </authorList>
    </citation>
    <scope>NUCLEOTIDE SEQUENCE [LARGE SCALE GENOMIC DNA]</scope>
    <source>
        <strain evidence="17 18">OS195</strain>
    </source>
</reference>
<comment type="subcellular location">
    <subcellularLocation>
        <location evidence="1">Cell inner membrane</location>
        <topology evidence="1">Multi-pass membrane protein</topology>
    </subcellularLocation>
</comment>
<dbReference type="InterPro" id="IPR000014">
    <property type="entry name" value="PAS"/>
</dbReference>
<dbReference type="Proteomes" id="UP000000770">
    <property type="component" value="Chromosome"/>
</dbReference>
<keyword evidence="2" id="KW-1003">Cell membrane</keyword>
<dbReference type="GO" id="GO:0004888">
    <property type="term" value="F:transmembrane signaling receptor activity"/>
    <property type="evidence" value="ECO:0007669"/>
    <property type="project" value="InterPro"/>
</dbReference>
<evidence type="ECO:0000256" key="11">
    <source>
        <dbReference type="PROSITE-ProRule" id="PRU00284"/>
    </source>
</evidence>
<protein>
    <submittedName>
        <fullName evidence="17">Methyl-accepting chemotaxis sensory transducer with Pas/Pac sensor</fullName>
    </submittedName>
</protein>
<dbReference type="PANTHER" id="PTHR32089">
    <property type="entry name" value="METHYL-ACCEPTING CHEMOTAXIS PROTEIN MCPB"/>
    <property type="match status" value="1"/>
</dbReference>
<feature type="domain" description="PAS" evidence="16">
    <location>
        <begin position="41"/>
        <end position="80"/>
    </location>
</feature>
<dbReference type="NCBIfam" id="TIGR00229">
    <property type="entry name" value="sensory_box"/>
    <property type="match status" value="1"/>
</dbReference>
<dbReference type="CDD" id="cd00130">
    <property type="entry name" value="PAS"/>
    <property type="match status" value="1"/>
</dbReference>
<evidence type="ECO:0000256" key="8">
    <source>
        <dbReference type="ARBA" id="ARBA00023136"/>
    </source>
</evidence>
<evidence type="ECO:0000256" key="9">
    <source>
        <dbReference type="ARBA" id="ARBA00023224"/>
    </source>
</evidence>
<dbReference type="PRINTS" id="PR00260">
    <property type="entry name" value="CHEMTRNSDUCR"/>
</dbReference>
<proteinExistence type="inferred from homology"/>
<evidence type="ECO:0000256" key="10">
    <source>
        <dbReference type="ARBA" id="ARBA00029447"/>
    </source>
</evidence>
<evidence type="ECO:0000259" key="15">
    <source>
        <dbReference type="PROSITE" id="PS50111"/>
    </source>
</evidence>
<dbReference type="PROSITE" id="PS50112">
    <property type="entry name" value="PAS"/>
    <property type="match status" value="1"/>
</dbReference>
<feature type="compositionally biased region" description="Polar residues" evidence="13">
    <location>
        <begin position="11"/>
        <end position="27"/>
    </location>
</feature>
<organism evidence="17 18">
    <name type="scientific">Shewanella baltica (strain OS195)</name>
    <dbReference type="NCBI Taxonomy" id="399599"/>
    <lineage>
        <taxon>Bacteria</taxon>
        <taxon>Pseudomonadati</taxon>
        <taxon>Pseudomonadota</taxon>
        <taxon>Gammaproteobacteria</taxon>
        <taxon>Alteromonadales</taxon>
        <taxon>Shewanellaceae</taxon>
        <taxon>Shewanella</taxon>
    </lineage>
</organism>
<dbReference type="PANTHER" id="PTHR32089:SF52">
    <property type="entry name" value="CHEMOTAXIS SIGNAL TRANSDUCTION SYSTEM METHYL ACCEPTING SENSORY TRANSDUCER WITH PAS SENSORY DOMAIN"/>
    <property type="match status" value="1"/>
</dbReference>
<evidence type="ECO:0000259" key="16">
    <source>
        <dbReference type="PROSITE" id="PS50112"/>
    </source>
</evidence>
<dbReference type="Gene3D" id="1.10.287.950">
    <property type="entry name" value="Methyl-accepting chemotaxis protein"/>
    <property type="match status" value="1"/>
</dbReference>
<evidence type="ECO:0000256" key="14">
    <source>
        <dbReference type="SAM" id="Phobius"/>
    </source>
</evidence>
<dbReference type="InterPro" id="IPR013655">
    <property type="entry name" value="PAS_fold_3"/>
</dbReference>
<name>A9KYD1_SHEB9</name>
<evidence type="ECO:0000256" key="1">
    <source>
        <dbReference type="ARBA" id="ARBA00004429"/>
    </source>
</evidence>
<evidence type="ECO:0000256" key="6">
    <source>
        <dbReference type="ARBA" id="ARBA00022692"/>
    </source>
</evidence>
<keyword evidence="7 14" id="KW-1133">Transmembrane helix</keyword>
<keyword evidence="4" id="KW-0145">Chemotaxis</keyword>
<dbReference type="HOGENOM" id="CLU_000445_107_26_6"/>
<sequence>MNHIGPEWTHKMSQSNASANRTLNTQRSDQEIRLTPQDELISTTDTRGVITYVNARFAEVSGYSAQELVGSAHNMVRHPDMPSAAFKEMWEKLKSGQSWRGIVKNRCKNGGFYWVDAFVSPLFENGTIIGYQSVRIQPQAAYVSKANEIYQRLKLDKSISKPLSLMQKRILSAVVASTGLLIAGYFWGWGVIIAGAVLMSLNLAIFYDEAFRIPAKLIEMQTKYDSISRYIYSGADTSSILDFQLIMLQAKMNGVLGRTQDQANQLHAIADQLVVATEQTYVSLDQEKSQLEQLSGAMEEMSSTITEVAQNTHLTSTSINTAYDLCLKSSANMKANTQKVEQLAKSVADAANNAHQLNKEAEQVANAMGEIDSIAEQTNLLALNAAIEAARAGEQGRGFAVVADEVRALSSRTQLSTNSISKSVDKMFTMLNAWAKEMEQSRQHAERCASDIQLSADNVNTLYQEVSDIHTFAQQNAVAADQQRQVVNEIASNIHSITHSSAENLAATHLIGDAAHLLKHNAEKALGLRRTFG</sequence>
<dbReference type="EMBL" id="CP000891">
    <property type="protein sequence ID" value="ABX50402.1"/>
    <property type="molecule type" value="Genomic_DNA"/>
</dbReference>
<dbReference type="GO" id="GO:0005886">
    <property type="term" value="C:plasma membrane"/>
    <property type="evidence" value="ECO:0007669"/>
    <property type="project" value="UniProtKB-SubCell"/>
</dbReference>